<dbReference type="EMBL" id="CP042469">
    <property type="protein sequence ID" value="QOX64366.1"/>
    <property type="molecule type" value="Genomic_DNA"/>
</dbReference>
<evidence type="ECO:0000313" key="2">
    <source>
        <dbReference type="Proteomes" id="UP000594014"/>
    </source>
</evidence>
<organism evidence="1 2">
    <name type="scientific">Anoxybacterium hadale</name>
    <dbReference type="NCBI Taxonomy" id="3408580"/>
    <lineage>
        <taxon>Bacteria</taxon>
        <taxon>Bacillati</taxon>
        <taxon>Bacillota</taxon>
        <taxon>Clostridia</taxon>
        <taxon>Peptostreptococcales</taxon>
        <taxon>Anaerovoracaceae</taxon>
        <taxon>Anoxybacterium</taxon>
    </lineage>
</organism>
<name>A0ACD1ADR9_9FIRM</name>
<evidence type="ECO:0000313" key="1">
    <source>
        <dbReference type="EMBL" id="QOX64366.1"/>
    </source>
</evidence>
<gene>
    <name evidence="1" type="ORF">FRZ06_13930</name>
</gene>
<sequence>MRYRRQQYNLPQDNQACLTFEQFNVLNNVISLWQRFSMWRWVLFLSKLEQSPYVSAVDKRINQVPVDFYNTLRVFFGERLAEQFLALFQSYVLIQIKLMDDLISGNQESVDTLTQNLYAKADEIAALLSKLPYWQQEQWKTLLYQDISASLADYRAALSGDYEMEISIYERILLNASEIGQYMARGIFYAGKDPILLRS</sequence>
<protein>
    <submittedName>
        <fullName evidence="1">Uncharacterized protein</fullName>
    </submittedName>
</protein>
<dbReference type="Proteomes" id="UP000594014">
    <property type="component" value="Chromosome"/>
</dbReference>
<reference evidence="1" key="1">
    <citation type="submission" date="2019-08" db="EMBL/GenBank/DDBJ databases">
        <title>Genome sequence of Clostridiales bacterium MT110.</title>
        <authorList>
            <person name="Cao J."/>
        </authorList>
    </citation>
    <scope>NUCLEOTIDE SEQUENCE</scope>
    <source>
        <strain evidence="1">MT110</strain>
    </source>
</reference>
<proteinExistence type="predicted"/>
<accession>A0ACD1ADR9</accession>
<keyword evidence="2" id="KW-1185">Reference proteome</keyword>